<dbReference type="AlphaFoldDB" id="A0A9W4U6C7"/>
<accession>A0A9W4U6C7</accession>
<organism evidence="1 2">
    <name type="scientific">Periconia digitata</name>
    <dbReference type="NCBI Taxonomy" id="1303443"/>
    <lineage>
        <taxon>Eukaryota</taxon>
        <taxon>Fungi</taxon>
        <taxon>Dikarya</taxon>
        <taxon>Ascomycota</taxon>
        <taxon>Pezizomycotina</taxon>
        <taxon>Dothideomycetes</taxon>
        <taxon>Pleosporomycetidae</taxon>
        <taxon>Pleosporales</taxon>
        <taxon>Massarineae</taxon>
        <taxon>Periconiaceae</taxon>
        <taxon>Periconia</taxon>
    </lineage>
</organism>
<dbReference type="Proteomes" id="UP001152607">
    <property type="component" value="Unassembled WGS sequence"/>
</dbReference>
<name>A0A9W4U6C7_9PLEO</name>
<protein>
    <submittedName>
        <fullName evidence="1">Uncharacterized protein</fullName>
    </submittedName>
</protein>
<keyword evidence="2" id="KW-1185">Reference proteome</keyword>
<evidence type="ECO:0000313" key="1">
    <source>
        <dbReference type="EMBL" id="CAI6284616.1"/>
    </source>
</evidence>
<evidence type="ECO:0000313" key="2">
    <source>
        <dbReference type="Proteomes" id="UP001152607"/>
    </source>
</evidence>
<reference evidence="1" key="1">
    <citation type="submission" date="2023-01" db="EMBL/GenBank/DDBJ databases">
        <authorList>
            <person name="Van Ghelder C."/>
            <person name="Rancurel C."/>
        </authorList>
    </citation>
    <scope>NUCLEOTIDE SEQUENCE</scope>
    <source>
        <strain evidence="1">CNCM I-4278</strain>
    </source>
</reference>
<dbReference type="EMBL" id="CAOQHR010000001">
    <property type="protein sequence ID" value="CAI6284616.1"/>
    <property type="molecule type" value="Genomic_DNA"/>
</dbReference>
<comment type="caution">
    <text evidence="1">The sequence shown here is derived from an EMBL/GenBank/DDBJ whole genome shotgun (WGS) entry which is preliminary data.</text>
</comment>
<gene>
    <name evidence="1" type="ORF">PDIGIT_LOCUS2249</name>
</gene>
<sequence>MSSKTLDPSLVPAGTPPPGVAANLIAPPSLASAVIASTVVTNSPPHRHSSVRKNDRQKWKEMVQWFEPYKP</sequence>
<proteinExistence type="predicted"/>